<evidence type="ECO:0000256" key="1">
    <source>
        <dbReference type="SAM" id="MobiDB-lite"/>
    </source>
</evidence>
<dbReference type="Gene3D" id="1.25.40.10">
    <property type="entry name" value="Tetratricopeptide repeat domain"/>
    <property type="match status" value="1"/>
</dbReference>
<dbReference type="InterPro" id="IPR027417">
    <property type="entry name" value="P-loop_NTPase"/>
</dbReference>
<gene>
    <name evidence="3" type="ORF">GCM10009850_105190</name>
</gene>
<dbReference type="Proteomes" id="UP001499843">
    <property type="component" value="Unassembled WGS sequence"/>
</dbReference>
<accession>A0ABN3CZX1</accession>
<dbReference type="EMBL" id="BAAAQX010000046">
    <property type="protein sequence ID" value="GAA2215052.1"/>
    <property type="molecule type" value="Genomic_DNA"/>
</dbReference>
<dbReference type="PANTHER" id="PTHR47691:SF3">
    <property type="entry name" value="HTH-TYPE TRANSCRIPTIONAL REGULATOR RV0890C-RELATED"/>
    <property type="match status" value="1"/>
</dbReference>
<feature type="domain" description="AAA+ ATPase" evidence="2">
    <location>
        <begin position="35"/>
        <end position="167"/>
    </location>
</feature>
<sequence length="723" mass="77505">MTVTPVRRIGRLPEQSTSMVGRGHELAQVTALYERSRLVTLTGPGGVGKTRLALRAAAELAPRFADGVRLVELSPGAEAALPHTIAEALPLEDRSTRPMLEVLADHLARRELLLILDTCEHLIEACAQAAETLLAAAPGLRILATSRRPLGLLAERTVTVEPLPVPDATGSGPRDALLLLADRAAAVVPGFAVTPVNRPDLVRVCRRLEGLPLAIELAAARLGELSPGELADRLETRFSLLDEAKDEGDTAHGVGGGAEGLGGGAEGRGGGAEHLGGGADPPRHQALRTAIGWSHELCTPEQRLLWARASVFSGTFDADTAARVCADDRLPEDQIPALLTTLCEASVLAWLPTGGGERYRMLDTVREYGAFWLHHLGEADDLRRRHRDHYLALAHEGEAAWIGPDQYLWYDRMTTEHDNLRAALEFSLTEPDGHTAVELAGTLWFFWYGTGAVREGHGYLERALARAPEPGPAHARALWIYAVLTTAQGDGAAGAEWAAECVTVAERHGDAGALQGALVATILSAFVRGEHSAAAAIATDHLDGRPENELTLAALIAWLVLSHAHIVAGEIERAVAVLEEMRVVCERHGERWQRSYGDIIRARAELARGRPADAVTFARAGLEVKHRMHDPLGIGVAVDSFALAIAAVGHPERAAYLFGLAQQLWDTVGRSQAGVPEWVAARRACEERVRTGLGDHAYESAYGSGYHTDLDTAIAHALAPPDH</sequence>
<dbReference type="SUPFAM" id="SSF52540">
    <property type="entry name" value="P-loop containing nucleoside triphosphate hydrolases"/>
    <property type="match status" value="1"/>
</dbReference>
<name>A0ABN3CZX1_9ACTN</name>
<dbReference type="Gene3D" id="3.40.50.300">
    <property type="entry name" value="P-loop containing nucleotide triphosphate hydrolases"/>
    <property type="match status" value="1"/>
</dbReference>
<evidence type="ECO:0000259" key="2">
    <source>
        <dbReference type="SMART" id="SM00382"/>
    </source>
</evidence>
<dbReference type="InterPro" id="IPR003593">
    <property type="entry name" value="AAA+_ATPase"/>
</dbReference>
<dbReference type="InterPro" id="IPR011990">
    <property type="entry name" value="TPR-like_helical_dom_sf"/>
</dbReference>
<dbReference type="SUPFAM" id="SSF48452">
    <property type="entry name" value="TPR-like"/>
    <property type="match status" value="1"/>
</dbReference>
<dbReference type="PANTHER" id="PTHR47691">
    <property type="entry name" value="REGULATOR-RELATED"/>
    <property type="match status" value="1"/>
</dbReference>
<keyword evidence="4" id="KW-1185">Reference proteome</keyword>
<dbReference type="RefSeq" id="WP_344493459.1">
    <property type="nucleotide sequence ID" value="NZ_BAAAQX010000046.1"/>
</dbReference>
<reference evidence="3 4" key="1">
    <citation type="journal article" date="2019" name="Int. J. Syst. Evol. Microbiol.">
        <title>The Global Catalogue of Microorganisms (GCM) 10K type strain sequencing project: providing services to taxonomists for standard genome sequencing and annotation.</title>
        <authorList>
            <consortium name="The Broad Institute Genomics Platform"/>
            <consortium name="The Broad Institute Genome Sequencing Center for Infectious Disease"/>
            <person name="Wu L."/>
            <person name="Ma J."/>
        </authorList>
    </citation>
    <scope>NUCLEOTIDE SEQUENCE [LARGE SCALE GENOMIC DNA]</scope>
    <source>
        <strain evidence="3 4">JCM 16114</strain>
    </source>
</reference>
<dbReference type="PRINTS" id="PR00364">
    <property type="entry name" value="DISEASERSIST"/>
</dbReference>
<evidence type="ECO:0000313" key="4">
    <source>
        <dbReference type="Proteomes" id="UP001499843"/>
    </source>
</evidence>
<proteinExistence type="predicted"/>
<protein>
    <recommendedName>
        <fullName evidence="2">AAA+ ATPase domain-containing protein</fullName>
    </recommendedName>
</protein>
<evidence type="ECO:0000313" key="3">
    <source>
        <dbReference type="EMBL" id="GAA2215052.1"/>
    </source>
</evidence>
<dbReference type="SMART" id="SM00382">
    <property type="entry name" value="AAA"/>
    <property type="match status" value="1"/>
</dbReference>
<comment type="caution">
    <text evidence="3">The sequence shown here is derived from an EMBL/GenBank/DDBJ whole genome shotgun (WGS) entry which is preliminary data.</text>
</comment>
<feature type="compositionally biased region" description="Gly residues" evidence="1">
    <location>
        <begin position="253"/>
        <end position="279"/>
    </location>
</feature>
<feature type="region of interest" description="Disordered" evidence="1">
    <location>
        <begin position="245"/>
        <end position="283"/>
    </location>
</feature>
<dbReference type="InterPro" id="IPR049945">
    <property type="entry name" value="AAA_22"/>
</dbReference>
<dbReference type="Pfam" id="PF13401">
    <property type="entry name" value="AAA_22"/>
    <property type="match status" value="1"/>
</dbReference>
<organism evidence="3 4">
    <name type="scientific">Nonomuraea monospora</name>
    <dbReference type="NCBI Taxonomy" id="568818"/>
    <lineage>
        <taxon>Bacteria</taxon>
        <taxon>Bacillati</taxon>
        <taxon>Actinomycetota</taxon>
        <taxon>Actinomycetes</taxon>
        <taxon>Streptosporangiales</taxon>
        <taxon>Streptosporangiaceae</taxon>
        <taxon>Nonomuraea</taxon>
    </lineage>
</organism>